<organism evidence="2 3">
    <name type="scientific">Strongylus vulgaris</name>
    <name type="common">Blood worm</name>
    <dbReference type="NCBI Taxonomy" id="40348"/>
    <lineage>
        <taxon>Eukaryota</taxon>
        <taxon>Metazoa</taxon>
        <taxon>Ecdysozoa</taxon>
        <taxon>Nematoda</taxon>
        <taxon>Chromadorea</taxon>
        <taxon>Rhabditida</taxon>
        <taxon>Rhabditina</taxon>
        <taxon>Rhabditomorpha</taxon>
        <taxon>Strongyloidea</taxon>
        <taxon>Strongylidae</taxon>
        <taxon>Strongylus</taxon>
    </lineage>
</organism>
<dbReference type="EMBL" id="UYYB01005926">
    <property type="protein sequence ID" value="VDM67581.1"/>
    <property type="molecule type" value="Genomic_DNA"/>
</dbReference>
<evidence type="ECO:0000313" key="2">
    <source>
        <dbReference type="EMBL" id="VDM67581.1"/>
    </source>
</evidence>
<feature type="region of interest" description="Disordered" evidence="1">
    <location>
        <begin position="1"/>
        <end position="56"/>
    </location>
</feature>
<evidence type="ECO:0000313" key="3">
    <source>
        <dbReference type="Proteomes" id="UP000270094"/>
    </source>
</evidence>
<dbReference type="AlphaFoldDB" id="A0A3P7I296"/>
<dbReference type="Proteomes" id="UP000270094">
    <property type="component" value="Unassembled WGS sequence"/>
</dbReference>
<feature type="compositionally biased region" description="Basic and acidic residues" evidence="1">
    <location>
        <begin position="46"/>
        <end position="56"/>
    </location>
</feature>
<keyword evidence="3" id="KW-1185">Reference proteome</keyword>
<name>A0A3P7I296_STRVU</name>
<dbReference type="OrthoDB" id="5809959at2759"/>
<sequence length="119" mass="14170">MCKAERASSAKKRANMAAQAIQQDMDNTETEHARLPPELTGPGWKARGDRTPIDKRVPFNRPTAKQIFDALPFVRRYFFYWMRYTFDKEKLFINTFQPLRHKPFYGELIKFSFPFTLCW</sequence>
<proteinExistence type="predicted"/>
<gene>
    <name evidence="2" type="ORF">SVUK_LOCUS2579</name>
</gene>
<accession>A0A3P7I296</accession>
<protein>
    <submittedName>
        <fullName evidence="2">Uncharacterized protein</fullName>
    </submittedName>
</protein>
<reference evidence="2 3" key="1">
    <citation type="submission" date="2018-11" db="EMBL/GenBank/DDBJ databases">
        <authorList>
            <consortium name="Pathogen Informatics"/>
        </authorList>
    </citation>
    <scope>NUCLEOTIDE SEQUENCE [LARGE SCALE GENOMIC DNA]</scope>
</reference>
<evidence type="ECO:0000256" key="1">
    <source>
        <dbReference type="SAM" id="MobiDB-lite"/>
    </source>
</evidence>